<organism evidence="3 4">
    <name type="scientific">Luteolibacter yonseiensis</name>
    <dbReference type="NCBI Taxonomy" id="1144680"/>
    <lineage>
        <taxon>Bacteria</taxon>
        <taxon>Pseudomonadati</taxon>
        <taxon>Verrucomicrobiota</taxon>
        <taxon>Verrucomicrobiia</taxon>
        <taxon>Verrucomicrobiales</taxon>
        <taxon>Verrucomicrobiaceae</taxon>
        <taxon>Luteolibacter</taxon>
    </lineage>
</organism>
<evidence type="ECO:0000256" key="2">
    <source>
        <dbReference type="SAM" id="Phobius"/>
    </source>
</evidence>
<dbReference type="RefSeq" id="WP_200352586.1">
    <property type="nucleotide sequence ID" value="NZ_BAABHZ010000001.1"/>
</dbReference>
<keyword evidence="2" id="KW-1133">Transmembrane helix</keyword>
<evidence type="ECO:0000313" key="4">
    <source>
        <dbReference type="Proteomes" id="UP000600139"/>
    </source>
</evidence>
<feature type="region of interest" description="Disordered" evidence="1">
    <location>
        <begin position="33"/>
        <end position="54"/>
    </location>
</feature>
<reference evidence="3" key="1">
    <citation type="submission" date="2021-01" db="EMBL/GenBank/DDBJ databases">
        <title>Modified the classification status of verrucomicrobia.</title>
        <authorList>
            <person name="Feng X."/>
        </authorList>
    </citation>
    <scope>NUCLEOTIDE SEQUENCE</scope>
    <source>
        <strain evidence="3">JCM 18052</strain>
    </source>
</reference>
<keyword evidence="2" id="KW-0472">Membrane</keyword>
<dbReference type="EMBL" id="JAENIK010000012">
    <property type="protein sequence ID" value="MBK1817651.1"/>
    <property type="molecule type" value="Genomic_DNA"/>
</dbReference>
<name>A0A934R7K7_9BACT</name>
<comment type="caution">
    <text evidence="3">The sequence shown here is derived from an EMBL/GenBank/DDBJ whole genome shotgun (WGS) entry which is preliminary data.</text>
</comment>
<evidence type="ECO:0000313" key="3">
    <source>
        <dbReference type="EMBL" id="MBK1817651.1"/>
    </source>
</evidence>
<proteinExistence type="predicted"/>
<feature type="transmembrane region" description="Helical" evidence="2">
    <location>
        <begin position="6"/>
        <end position="27"/>
    </location>
</feature>
<feature type="compositionally biased region" description="Low complexity" evidence="1">
    <location>
        <begin position="37"/>
        <end position="54"/>
    </location>
</feature>
<dbReference type="AlphaFoldDB" id="A0A934R7K7"/>
<gene>
    <name evidence="3" type="ORF">JIN84_18675</name>
</gene>
<evidence type="ECO:0000256" key="1">
    <source>
        <dbReference type="SAM" id="MobiDB-lite"/>
    </source>
</evidence>
<keyword evidence="2" id="KW-0812">Transmembrane</keyword>
<protein>
    <submittedName>
        <fullName evidence="3">Uncharacterized protein</fullName>
    </submittedName>
</protein>
<dbReference type="Proteomes" id="UP000600139">
    <property type="component" value="Unassembled WGS sequence"/>
</dbReference>
<sequence length="54" mass="5565">MKSCLGLLIVFSTFVAVVGGGVLIWFLSDTSEFSRKAQTPTPASAPAVPAAPAR</sequence>
<accession>A0A934R7K7</accession>
<keyword evidence="4" id="KW-1185">Reference proteome</keyword>